<accession>A0A8K1FF04</accession>
<protein>
    <submittedName>
        <fullName evidence="1">Uncharacterized protein</fullName>
    </submittedName>
</protein>
<dbReference type="EMBL" id="SPLM01000108">
    <property type="protein sequence ID" value="TMW60016.1"/>
    <property type="molecule type" value="Genomic_DNA"/>
</dbReference>
<comment type="caution">
    <text evidence="1">The sequence shown here is derived from an EMBL/GenBank/DDBJ whole genome shotgun (WGS) entry which is preliminary data.</text>
</comment>
<keyword evidence="2" id="KW-1185">Reference proteome</keyword>
<gene>
    <name evidence="1" type="ORF">Poli38472_000058</name>
</gene>
<dbReference type="Proteomes" id="UP000794436">
    <property type="component" value="Unassembled WGS sequence"/>
</dbReference>
<name>A0A8K1FF04_PYTOL</name>
<reference evidence="1" key="1">
    <citation type="submission" date="2019-03" db="EMBL/GenBank/DDBJ databases">
        <title>Long read genome sequence of the mycoparasitic Pythium oligandrum ATCC 38472 isolated from sugarbeet rhizosphere.</title>
        <authorList>
            <person name="Gaulin E."/>
        </authorList>
    </citation>
    <scope>NUCLEOTIDE SEQUENCE</scope>
    <source>
        <strain evidence="1">ATCC 38472_TT</strain>
    </source>
</reference>
<dbReference type="OrthoDB" id="175891at2759"/>
<evidence type="ECO:0000313" key="1">
    <source>
        <dbReference type="EMBL" id="TMW60016.1"/>
    </source>
</evidence>
<proteinExistence type="predicted"/>
<organism evidence="1 2">
    <name type="scientific">Pythium oligandrum</name>
    <name type="common">Mycoparasitic fungus</name>
    <dbReference type="NCBI Taxonomy" id="41045"/>
    <lineage>
        <taxon>Eukaryota</taxon>
        <taxon>Sar</taxon>
        <taxon>Stramenopiles</taxon>
        <taxon>Oomycota</taxon>
        <taxon>Peronosporomycetes</taxon>
        <taxon>Pythiales</taxon>
        <taxon>Pythiaceae</taxon>
        <taxon>Pythium</taxon>
    </lineage>
</organism>
<dbReference type="AlphaFoldDB" id="A0A8K1FF04"/>
<evidence type="ECO:0000313" key="2">
    <source>
        <dbReference type="Proteomes" id="UP000794436"/>
    </source>
</evidence>
<sequence length="189" mass="20796">MEQAVVAVTGGADVMAAPAPPSHATAFQRAGPLTERILECLKFLHRVERVVISDVVDGEFVLDVYLNDSEDTSKPACSTRHGFKAVQELHNVCVHWSKKHIYLDPRYGVEPCKYCAAFNADEKINSWPSGLSKLLSSTKSMKETLEPRINEYVQGARAEKGGDLVCEGIEHIPSVVARFLLKNVDTATL</sequence>